<accession>A0A345HDD5</accession>
<reference evidence="2 3" key="1">
    <citation type="submission" date="2018-07" db="EMBL/GenBank/DDBJ databases">
        <title>Complete genome sequence of Flavobacterium arcticum type strain SM1502T.</title>
        <authorList>
            <person name="Li Y."/>
            <person name="Li D.-D."/>
        </authorList>
    </citation>
    <scope>NUCLEOTIDE SEQUENCE [LARGE SCALE GENOMIC DNA]</scope>
    <source>
        <strain evidence="2 3">SM1502</strain>
    </source>
</reference>
<keyword evidence="1" id="KW-0732">Signal</keyword>
<name>A0A345HDD5_9FLAO</name>
<gene>
    <name evidence="2" type="ORF">DVK85_10255</name>
</gene>
<evidence type="ECO:0000313" key="2">
    <source>
        <dbReference type="EMBL" id="AXG74595.1"/>
    </source>
</evidence>
<protein>
    <recommendedName>
        <fullName evidence="4">DUF4468 domain-containing protein</fullName>
    </recommendedName>
</protein>
<evidence type="ECO:0000313" key="3">
    <source>
        <dbReference type="Proteomes" id="UP000253951"/>
    </source>
</evidence>
<evidence type="ECO:0000256" key="1">
    <source>
        <dbReference type="SAM" id="SignalP"/>
    </source>
</evidence>
<dbReference type="EMBL" id="CP031188">
    <property type="protein sequence ID" value="AXG74595.1"/>
    <property type="molecule type" value="Genomic_DNA"/>
</dbReference>
<evidence type="ECO:0008006" key="4">
    <source>
        <dbReference type="Google" id="ProtNLM"/>
    </source>
</evidence>
<sequence length="157" mass="18349">MKKVIFFFLFSISCFAQVHNFYVKNNSLVWENVIITNQDNIPEFIAHHPRLSIASSNHSYKGKGTEIRHTCEGCSSYMDNELSFDFEIKLREGKYSIIVYNLIYTVMSQENHRKIIIADSIMLKKGGIRNDLNKDLTCLDIYFNRIFSMTGIYKNKL</sequence>
<dbReference type="OrthoDB" id="1364154at2"/>
<proteinExistence type="predicted"/>
<feature type="signal peptide" evidence="1">
    <location>
        <begin position="1"/>
        <end position="16"/>
    </location>
</feature>
<dbReference type="Proteomes" id="UP000253951">
    <property type="component" value="Chromosome"/>
</dbReference>
<dbReference type="RefSeq" id="WP_114678353.1">
    <property type="nucleotide sequence ID" value="NZ_CP031188.1"/>
</dbReference>
<keyword evidence="3" id="KW-1185">Reference proteome</keyword>
<dbReference type="AlphaFoldDB" id="A0A345HDD5"/>
<dbReference type="KEGG" id="fat:DVK85_10255"/>
<feature type="chain" id="PRO_5016691977" description="DUF4468 domain-containing protein" evidence="1">
    <location>
        <begin position="17"/>
        <end position="157"/>
    </location>
</feature>
<organism evidence="2 3">
    <name type="scientific">Flavobacterium arcticum</name>
    <dbReference type="NCBI Taxonomy" id="1784713"/>
    <lineage>
        <taxon>Bacteria</taxon>
        <taxon>Pseudomonadati</taxon>
        <taxon>Bacteroidota</taxon>
        <taxon>Flavobacteriia</taxon>
        <taxon>Flavobacteriales</taxon>
        <taxon>Flavobacteriaceae</taxon>
        <taxon>Flavobacterium</taxon>
    </lineage>
</organism>